<name>A0ABV6LEJ3_9SPHI</name>
<evidence type="ECO:0000259" key="3">
    <source>
        <dbReference type="PROSITE" id="PS50110"/>
    </source>
</evidence>
<comment type="caution">
    <text evidence="4">The sequence shown here is derived from an EMBL/GenBank/DDBJ whole genome shotgun (WGS) entry which is preliminary data.</text>
</comment>
<dbReference type="InterPro" id="IPR050595">
    <property type="entry name" value="Bact_response_regulator"/>
</dbReference>
<evidence type="ECO:0000313" key="5">
    <source>
        <dbReference type="Proteomes" id="UP001589828"/>
    </source>
</evidence>
<organism evidence="4 5">
    <name type="scientific">Mucilaginibacter angelicae</name>
    <dbReference type="NCBI Taxonomy" id="869718"/>
    <lineage>
        <taxon>Bacteria</taxon>
        <taxon>Pseudomonadati</taxon>
        <taxon>Bacteroidota</taxon>
        <taxon>Sphingobacteriia</taxon>
        <taxon>Sphingobacteriales</taxon>
        <taxon>Sphingobacteriaceae</taxon>
        <taxon>Mucilaginibacter</taxon>
    </lineage>
</organism>
<dbReference type="EMBL" id="JBHLTS010000076">
    <property type="protein sequence ID" value="MFC0517886.1"/>
    <property type="molecule type" value="Genomic_DNA"/>
</dbReference>
<evidence type="ECO:0000256" key="1">
    <source>
        <dbReference type="ARBA" id="ARBA00022553"/>
    </source>
</evidence>
<dbReference type="InterPro" id="IPR011006">
    <property type="entry name" value="CheY-like_superfamily"/>
</dbReference>
<dbReference type="RefSeq" id="WP_377025616.1">
    <property type="nucleotide sequence ID" value="NZ_JBHLTS010000076.1"/>
</dbReference>
<accession>A0ABV6LEJ3</accession>
<keyword evidence="5" id="KW-1185">Reference proteome</keyword>
<dbReference type="InterPro" id="IPR001789">
    <property type="entry name" value="Sig_transdc_resp-reg_receiver"/>
</dbReference>
<dbReference type="PROSITE" id="PS50110">
    <property type="entry name" value="RESPONSE_REGULATORY"/>
    <property type="match status" value="1"/>
</dbReference>
<keyword evidence="1 2" id="KW-0597">Phosphoprotein</keyword>
<proteinExistence type="predicted"/>
<dbReference type="PANTHER" id="PTHR44591">
    <property type="entry name" value="STRESS RESPONSE REGULATOR PROTEIN 1"/>
    <property type="match status" value="1"/>
</dbReference>
<dbReference type="Pfam" id="PF00072">
    <property type="entry name" value="Response_reg"/>
    <property type="match status" value="1"/>
</dbReference>
<dbReference type="SMART" id="SM00448">
    <property type="entry name" value="REC"/>
    <property type="match status" value="1"/>
</dbReference>
<evidence type="ECO:0000313" key="4">
    <source>
        <dbReference type="EMBL" id="MFC0517886.1"/>
    </source>
</evidence>
<gene>
    <name evidence="4" type="ORF">ACFFGT_26980</name>
</gene>
<dbReference type="Proteomes" id="UP001589828">
    <property type="component" value="Unassembled WGS sequence"/>
</dbReference>
<dbReference type="SUPFAM" id="SSF52172">
    <property type="entry name" value="CheY-like"/>
    <property type="match status" value="1"/>
</dbReference>
<dbReference type="Gene3D" id="3.40.50.2300">
    <property type="match status" value="1"/>
</dbReference>
<feature type="domain" description="Response regulatory" evidence="3">
    <location>
        <begin position="7"/>
        <end position="120"/>
    </location>
</feature>
<dbReference type="PANTHER" id="PTHR44591:SF3">
    <property type="entry name" value="RESPONSE REGULATORY DOMAIN-CONTAINING PROTEIN"/>
    <property type="match status" value="1"/>
</dbReference>
<protein>
    <submittedName>
        <fullName evidence="4">PleD family two-component system response regulator</fullName>
    </submittedName>
</protein>
<evidence type="ECO:0000256" key="2">
    <source>
        <dbReference type="PROSITE-ProRule" id="PRU00169"/>
    </source>
</evidence>
<reference evidence="4 5" key="1">
    <citation type="submission" date="2024-09" db="EMBL/GenBank/DDBJ databases">
        <authorList>
            <person name="Sun Q."/>
            <person name="Mori K."/>
        </authorList>
    </citation>
    <scope>NUCLEOTIDE SEQUENCE [LARGE SCALE GENOMIC DNA]</scope>
    <source>
        <strain evidence="4 5">NCAIM B.02415</strain>
    </source>
</reference>
<feature type="modified residue" description="4-aspartylphosphate" evidence="2">
    <location>
        <position position="55"/>
    </location>
</feature>
<sequence length="126" mass="14136">MDTKNKKIMIADDDPGIVDAVEMLLEFEGYEVISTVDGTTVLEMKEDLPDLLLLDIWMSGEDGRDICRKLKEDELTRDIPVIMISASRDVRDSAIAAGADDFLAKPFEMDELLKKIVRFTQKQGVA</sequence>